<dbReference type="Proteomes" id="UP001054945">
    <property type="component" value="Unassembled WGS sequence"/>
</dbReference>
<reference evidence="1 2" key="1">
    <citation type="submission" date="2021-06" db="EMBL/GenBank/DDBJ databases">
        <title>Caerostris extrusa draft genome.</title>
        <authorList>
            <person name="Kono N."/>
            <person name="Arakawa K."/>
        </authorList>
    </citation>
    <scope>NUCLEOTIDE SEQUENCE [LARGE SCALE GENOMIC DNA]</scope>
</reference>
<keyword evidence="2" id="KW-1185">Reference proteome</keyword>
<evidence type="ECO:0008006" key="3">
    <source>
        <dbReference type="Google" id="ProtNLM"/>
    </source>
</evidence>
<comment type="caution">
    <text evidence="1">The sequence shown here is derived from an EMBL/GenBank/DDBJ whole genome shotgun (WGS) entry which is preliminary data.</text>
</comment>
<organism evidence="1 2">
    <name type="scientific">Caerostris extrusa</name>
    <name type="common">Bark spider</name>
    <name type="synonym">Caerostris bankana</name>
    <dbReference type="NCBI Taxonomy" id="172846"/>
    <lineage>
        <taxon>Eukaryota</taxon>
        <taxon>Metazoa</taxon>
        <taxon>Ecdysozoa</taxon>
        <taxon>Arthropoda</taxon>
        <taxon>Chelicerata</taxon>
        <taxon>Arachnida</taxon>
        <taxon>Araneae</taxon>
        <taxon>Araneomorphae</taxon>
        <taxon>Entelegynae</taxon>
        <taxon>Araneoidea</taxon>
        <taxon>Araneidae</taxon>
        <taxon>Caerostris</taxon>
    </lineage>
</organism>
<proteinExistence type="predicted"/>
<accession>A0AAV4WUS3</accession>
<name>A0AAV4WUS3_CAEEX</name>
<evidence type="ECO:0000313" key="2">
    <source>
        <dbReference type="Proteomes" id="UP001054945"/>
    </source>
</evidence>
<sequence length="130" mass="14312">MACSRLSAIVFVVYRDMLCRPHISGHCIPAADIHLLPIRSSNCLFIERMKLKNPKCINCDCLGLFASCVGCPKIPKVKISSPKARTFSSRPVNPNFPVVSMVQGSQLVITSSPASINDNQHFNQRTSLII</sequence>
<dbReference type="EMBL" id="BPLR01016730">
    <property type="protein sequence ID" value="GIY86033.1"/>
    <property type="molecule type" value="Genomic_DNA"/>
</dbReference>
<gene>
    <name evidence="1" type="ORF">CEXT_782141</name>
</gene>
<protein>
    <recommendedName>
        <fullName evidence="3">Secreted protein</fullName>
    </recommendedName>
</protein>
<dbReference type="AlphaFoldDB" id="A0AAV4WUS3"/>
<evidence type="ECO:0000313" key="1">
    <source>
        <dbReference type="EMBL" id="GIY86033.1"/>
    </source>
</evidence>